<sequence>MEDKKVYIKSVEEAITEVKQIKSKVRTDLLFRGQSSESLVPKMKGFTLLGCRMGKSSEKLIIQEFCRVALPVLPNFPKNIWEALAIARHYGVPTRLLDWSYDMLIALWFAVSSKEYPSNNEDAILWVLSPEVKDFFDYTLPSPQEFLRKNRTKIYRPTVFIDRIESQRGFFTVHASSCGELIPLEEDDKFKNKITPLYIKCDNKECIRKELELMGINTYSVFHDLENLSKFLTERYCKKIITM</sequence>
<proteinExistence type="predicted"/>
<evidence type="ECO:0000259" key="1">
    <source>
        <dbReference type="SMART" id="SM00901"/>
    </source>
</evidence>
<gene>
    <name evidence="2" type="ORF">GTC17260_07060</name>
</gene>
<accession>A0AB33JDM3</accession>
<dbReference type="SMART" id="SM00901">
    <property type="entry name" value="FRG"/>
    <property type="match status" value="1"/>
</dbReference>
<dbReference type="EMBL" id="AP035788">
    <property type="protein sequence ID" value="BFO78071.1"/>
    <property type="molecule type" value="Genomic_DNA"/>
</dbReference>
<evidence type="ECO:0000313" key="2">
    <source>
        <dbReference type="EMBL" id="BFO78071.1"/>
    </source>
</evidence>
<protein>
    <recommendedName>
        <fullName evidence="1">FRG domain-containing protein</fullName>
    </recommendedName>
</protein>
<dbReference type="InterPro" id="IPR014966">
    <property type="entry name" value="FRG-dom"/>
</dbReference>
<organism evidence="2">
    <name type="scientific">Prevotella sp. GTC17260</name>
    <dbReference type="NCBI Taxonomy" id="3236796"/>
    <lineage>
        <taxon>Bacteria</taxon>
        <taxon>Pseudomonadati</taxon>
        <taxon>Bacteroidota</taxon>
        <taxon>Bacteroidia</taxon>
        <taxon>Bacteroidales</taxon>
        <taxon>Prevotellaceae</taxon>
        <taxon>Prevotella</taxon>
    </lineage>
</organism>
<reference evidence="2" key="1">
    <citation type="submission" date="2024-07" db="EMBL/GenBank/DDBJ databases">
        <title>Complete genome sequence of Prevotella sp. YM-2024 GTC17260.</title>
        <authorList>
            <person name="Hayashi M."/>
            <person name="Muto Y."/>
            <person name="Tanaka K."/>
            <person name="Niwa H."/>
        </authorList>
    </citation>
    <scope>NUCLEOTIDE SEQUENCE</scope>
    <source>
        <strain evidence="2">GTC17260</strain>
    </source>
</reference>
<feature type="domain" description="FRG" evidence="1">
    <location>
        <begin position="25"/>
        <end position="126"/>
    </location>
</feature>
<dbReference type="AlphaFoldDB" id="A0AB33JDM3"/>
<dbReference type="Pfam" id="PF08867">
    <property type="entry name" value="FRG"/>
    <property type="match status" value="1"/>
</dbReference>
<name>A0AB33JDM3_9BACT</name>